<dbReference type="Gene3D" id="3.30.160.60">
    <property type="entry name" value="Classic Zinc Finger"/>
    <property type="match status" value="1"/>
</dbReference>
<feature type="region of interest" description="Disordered" evidence="8">
    <location>
        <begin position="366"/>
        <end position="457"/>
    </location>
</feature>
<evidence type="ECO:0000256" key="4">
    <source>
        <dbReference type="ARBA" id="ARBA00023136"/>
    </source>
</evidence>
<evidence type="ECO:0000256" key="6">
    <source>
        <dbReference type="ARBA" id="ARBA00023316"/>
    </source>
</evidence>
<keyword evidence="7" id="KW-0997">Cell inner membrane</keyword>
<reference evidence="9 10" key="1">
    <citation type="submission" date="2023-07" db="EMBL/GenBank/DDBJ databases">
        <title>Genomic Encyclopedia of Type Strains, Phase IV (KMG-IV): sequencing the most valuable type-strain genomes for metagenomic binning, comparative biology and taxonomic classification.</title>
        <authorList>
            <person name="Goeker M."/>
        </authorList>
    </citation>
    <scope>NUCLEOTIDE SEQUENCE [LARGE SCALE GENOMIC DNA]</scope>
    <source>
        <strain evidence="9 10">DSM 19619</strain>
    </source>
</reference>
<name>A0ABU0J226_9HYPH</name>
<keyword evidence="4 7" id="KW-0472">Membrane</keyword>
<evidence type="ECO:0000313" key="10">
    <source>
        <dbReference type="Proteomes" id="UP001242480"/>
    </source>
</evidence>
<comment type="function">
    <text evidence="7">Functions as a peptidoglycan terminase that cleaves nascent peptidoglycan strands endolytically to terminate their elongation.</text>
</comment>
<dbReference type="EC" id="4.2.2.29" evidence="7"/>
<comment type="subcellular location">
    <subcellularLocation>
        <location evidence="7">Cell inner membrane</location>
        <topology evidence="7">Single-pass membrane protein</topology>
    </subcellularLocation>
</comment>
<keyword evidence="5 7" id="KW-0456">Lyase</keyword>
<evidence type="ECO:0000256" key="5">
    <source>
        <dbReference type="ARBA" id="ARBA00023239"/>
    </source>
</evidence>
<dbReference type="RefSeq" id="WP_307269352.1">
    <property type="nucleotide sequence ID" value="NZ_JAUSVX010000002.1"/>
</dbReference>
<dbReference type="HAMAP" id="MF_02065">
    <property type="entry name" value="MltG"/>
    <property type="match status" value="1"/>
</dbReference>
<dbReference type="PANTHER" id="PTHR30518">
    <property type="entry name" value="ENDOLYTIC MUREIN TRANSGLYCOSYLASE"/>
    <property type="match status" value="1"/>
</dbReference>
<evidence type="ECO:0000256" key="8">
    <source>
        <dbReference type="SAM" id="MobiDB-lite"/>
    </source>
</evidence>
<keyword evidence="1 7" id="KW-1003">Cell membrane</keyword>
<keyword evidence="6 7" id="KW-0961">Cell wall biogenesis/degradation</keyword>
<accession>A0ABU0J226</accession>
<feature type="site" description="Important for catalytic activity" evidence="7">
    <location>
        <position position="252"/>
    </location>
</feature>
<sequence length="457" mass="48548">MADDRDSGFQAGRSRPSFGGRSTPRSARAAIEPESVPPPPSRSARVRNPWVVFGHSVISLLFLVVILGGGALFLGTRAMEAPGPLGEEKTVLIPRGAGTTDIADALEKAGVIDSPLFFATATRVLGMADGLKAGEYLFKPGVSMRGVVDILTEGKGIQHAVTLPEGLTSQMIVDRLSQDDVLTGDTPPPPPEGSVLPDTYKFQRGTTRAQILSRMEAEQRRVLDEIWKQRSPNLPLKSPAELVTLASIVEKETGLADERPRVASVFINRLQKNMRLQSDPTVIYGIVGGKGKLDRPISRADLDQSTPYNTYTINGLPPGPIGNPGRAAMEAVANPSQTKDLYFVADGTGGHAFATTLDEHNKNVARWRQSQQQANAPAPPPAATTPAAPPPAPDAAPPAAAPAPAPVAADPANAPQDLPAQNGKKQRTFSDPVENTKKDPLLNKTFDLNSPQNVPKL</sequence>
<proteinExistence type="inferred from homology"/>
<dbReference type="EMBL" id="JAUSVX010000002">
    <property type="protein sequence ID" value="MDQ0468305.1"/>
    <property type="molecule type" value="Genomic_DNA"/>
</dbReference>
<feature type="compositionally biased region" description="Polar residues" evidence="8">
    <location>
        <begin position="446"/>
        <end position="457"/>
    </location>
</feature>
<evidence type="ECO:0000256" key="1">
    <source>
        <dbReference type="ARBA" id="ARBA00022475"/>
    </source>
</evidence>
<comment type="similarity">
    <text evidence="7">Belongs to the transglycosylase MltG family.</text>
</comment>
<dbReference type="CDD" id="cd08010">
    <property type="entry name" value="MltG_like"/>
    <property type="match status" value="1"/>
</dbReference>
<comment type="catalytic activity">
    <reaction evidence="7">
        <text>a peptidoglycan chain = a peptidoglycan chain with N-acetyl-1,6-anhydromuramyl-[peptide] at the reducing end + a peptidoglycan chain with N-acetylglucosamine at the non-reducing end.</text>
        <dbReference type="EC" id="4.2.2.29"/>
    </reaction>
</comment>
<feature type="region of interest" description="Disordered" evidence="8">
    <location>
        <begin position="180"/>
        <end position="199"/>
    </location>
</feature>
<organism evidence="9 10">
    <name type="scientific">Labrys wisconsinensis</name>
    <dbReference type="NCBI Taxonomy" id="425677"/>
    <lineage>
        <taxon>Bacteria</taxon>
        <taxon>Pseudomonadati</taxon>
        <taxon>Pseudomonadota</taxon>
        <taxon>Alphaproteobacteria</taxon>
        <taxon>Hyphomicrobiales</taxon>
        <taxon>Xanthobacteraceae</taxon>
        <taxon>Labrys</taxon>
    </lineage>
</organism>
<dbReference type="Gene3D" id="3.30.1490.480">
    <property type="entry name" value="Endolytic murein transglycosylase"/>
    <property type="match status" value="1"/>
</dbReference>
<feature type="transmembrane region" description="Helical" evidence="7">
    <location>
        <begin position="50"/>
        <end position="74"/>
    </location>
</feature>
<evidence type="ECO:0000313" key="9">
    <source>
        <dbReference type="EMBL" id="MDQ0468305.1"/>
    </source>
</evidence>
<feature type="compositionally biased region" description="Pro residues" evidence="8">
    <location>
        <begin position="377"/>
        <end position="405"/>
    </location>
</feature>
<dbReference type="Pfam" id="PF02618">
    <property type="entry name" value="YceG"/>
    <property type="match status" value="1"/>
</dbReference>
<dbReference type="NCBIfam" id="TIGR00247">
    <property type="entry name" value="endolytic transglycosylase MltG"/>
    <property type="match status" value="1"/>
</dbReference>
<dbReference type="PANTHER" id="PTHR30518:SF2">
    <property type="entry name" value="ENDOLYTIC MUREIN TRANSGLYCOSYLASE"/>
    <property type="match status" value="1"/>
</dbReference>
<dbReference type="Proteomes" id="UP001242480">
    <property type="component" value="Unassembled WGS sequence"/>
</dbReference>
<keyword evidence="3 7" id="KW-1133">Transmembrane helix</keyword>
<keyword evidence="10" id="KW-1185">Reference proteome</keyword>
<evidence type="ECO:0000256" key="3">
    <source>
        <dbReference type="ARBA" id="ARBA00022989"/>
    </source>
</evidence>
<evidence type="ECO:0000256" key="2">
    <source>
        <dbReference type="ARBA" id="ARBA00022692"/>
    </source>
</evidence>
<gene>
    <name evidence="7" type="primary">mltG</name>
    <name evidence="9" type="ORF">QO011_001305</name>
</gene>
<comment type="caution">
    <text evidence="9">The sequence shown here is derived from an EMBL/GenBank/DDBJ whole genome shotgun (WGS) entry which is preliminary data.</text>
</comment>
<dbReference type="InterPro" id="IPR003770">
    <property type="entry name" value="MLTG-like"/>
</dbReference>
<feature type="region of interest" description="Disordered" evidence="8">
    <location>
        <begin position="1"/>
        <end position="44"/>
    </location>
</feature>
<feature type="compositionally biased region" description="Low complexity" evidence="8">
    <location>
        <begin position="406"/>
        <end position="415"/>
    </location>
</feature>
<keyword evidence="2 7" id="KW-0812">Transmembrane</keyword>
<protein>
    <recommendedName>
        <fullName evidence="7">Endolytic murein transglycosylase</fullName>
        <ecNumber evidence="7">4.2.2.29</ecNumber>
    </recommendedName>
    <alternativeName>
        <fullName evidence="7">Peptidoglycan lytic transglycosylase</fullName>
    </alternativeName>
    <alternativeName>
        <fullName evidence="7">Peptidoglycan polymerization terminase</fullName>
    </alternativeName>
</protein>
<evidence type="ECO:0000256" key="7">
    <source>
        <dbReference type="HAMAP-Rule" id="MF_02065"/>
    </source>
</evidence>